<proteinExistence type="predicted"/>
<reference evidence="2" key="1">
    <citation type="submission" date="2020-10" db="EMBL/GenBank/DDBJ databases">
        <authorList>
            <person name="Gilroy R."/>
        </authorList>
    </citation>
    <scope>NUCLEOTIDE SEQUENCE</scope>
    <source>
        <strain evidence="2">CHK176-6737</strain>
    </source>
</reference>
<reference evidence="2" key="2">
    <citation type="journal article" date="2021" name="PeerJ">
        <title>Extensive microbial diversity within the chicken gut microbiome revealed by metagenomics and culture.</title>
        <authorList>
            <person name="Gilroy R."/>
            <person name="Ravi A."/>
            <person name="Getino M."/>
            <person name="Pursley I."/>
            <person name="Horton D.L."/>
            <person name="Alikhan N.F."/>
            <person name="Baker D."/>
            <person name="Gharbi K."/>
            <person name="Hall N."/>
            <person name="Watson M."/>
            <person name="Adriaenssens E.M."/>
            <person name="Foster-Nyarko E."/>
            <person name="Jarju S."/>
            <person name="Secka A."/>
            <person name="Antonio M."/>
            <person name="Oren A."/>
            <person name="Chaudhuri R.R."/>
            <person name="La Ragione R."/>
            <person name="Hildebrand F."/>
            <person name="Pallen M.J."/>
        </authorList>
    </citation>
    <scope>NUCLEOTIDE SEQUENCE</scope>
    <source>
        <strain evidence="2">CHK176-6737</strain>
    </source>
</reference>
<evidence type="ECO:0000259" key="1">
    <source>
        <dbReference type="Pfam" id="PF12724"/>
    </source>
</evidence>
<accession>A0A9D1MW83</accession>
<sequence length="175" mass="19279">MGKGIILYKSKYGATGKYANWLAEATGFACKTLNEATVHDWKDCDTVVLGGGIYASGIAGLSFLKKNRQALAGKKLAVFCVGASPFDQKTFDELCAHNFGGELQGTPCFYCRGAWNESVMNPVDRTLCRLLQKSLEKADPATFAPWQQALMEARGKSCDWTDKKYLTPLLEYLNK</sequence>
<dbReference type="InterPro" id="IPR029039">
    <property type="entry name" value="Flavoprotein-like_sf"/>
</dbReference>
<dbReference type="SUPFAM" id="SSF52218">
    <property type="entry name" value="Flavoproteins"/>
    <property type="match status" value="1"/>
</dbReference>
<protein>
    <submittedName>
        <fullName evidence="2">Flavodoxin</fullName>
    </submittedName>
</protein>
<dbReference type="PANTHER" id="PTHR38030:SF2">
    <property type="entry name" value="PROTOPORPHYRINOGEN IX DEHYDROGENASE [QUINONE]"/>
    <property type="match status" value="1"/>
</dbReference>
<gene>
    <name evidence="2" type="ORF">IAD23_07945</name>
</gene>
<dbReference type="AlphaFoldDB" id="A0A9D1MW83"/>
<dbReference type="InterPro" id="IPR052200">
    <property type="entry name" value="Protoporphyrinogen_IX_DH"/>
</dbReference>
<dbReference type="EMBL" id="DVNM01000045">
    <property type="protein sequence ID" value="HIU69871.1"/>
    <property type="molecule type" value="Genomic_DNA"/>
</dbReference>
<dbReference type="GO" id="GO:0070819">
    <property type="term" value="F:menaquinone-dependent protoporphyrinogen oxidase activity"/>
    <property type="evidence" value="ECO:0007669"/>
    <property type="project" value="TreeGrafter"/>
</dbReference>
<evidence type="ECO:0000313" key="2">
    <source>
        <dbReference type="EMBL" id="HIU69871.1"/>
    </source>
</evidence>
<dbReference type="PANTHER" id="PTHR38030">
    <property type="entry name" value="PROTOPORPHYRINOGEN IX DEHYDROGENASE [MENAQUINONE]"/>
    <property type="match status" value="1"/>
</dbReference>
<dbReference type="Proteomes" id="UP000824125">
    <property type="component" value="Unassembled WGS sequence"/>
</dbReference>
<name>A0A9D1MW83_9FIRM</name>
<organism evidence="2 3">
    <name type="scientific">Candidatus Scybalenecus merdavium</name>
    <dbReference type="NCBI Taxonomy" id="2840939"/>
    <lineage>
        <taxon>Bacteria</taxon>
        <taxon>Bacillati</taxon>
        <taxon>Bacillota</taxon>
        <taxon>Clostridia</taxon>
        <taxon>Eubacteriales</taxon>
        <taxon>Oscillospiraceae</taxon>
        <taxon>Oscillospiraceae incertae sedis</taxon>
        <taxon>Candidatus Scybalenecus</taxon>
    </lineage>
</organism>
<dbReference type="InterPro" id="IPR026816">
    <property type="entry name" value="Flavodoxin_dom"/>
</dbReference>
<dbReference type="Gene3D" id="3.40.50.360">
    <property type="match status" value="1"/>
</dbReference>
<dbReference type="GO" id="GO:0006783">
    <property type="term" value="P:heme biosynthetic process"/>
    <property type="evidence" value="ECO:0007669"/>
    <property type="project" value="TreeGrafter"/>
</dbReference>
<evidence type="ECO:0000313" key="3">
    <source>
        <dbReference type="Proteomes" id="UP000824125"/>
    </source>
</evidence>
<comment type="caution">
    <text evidence="2">The sequence shown here is derived from an EMBL/GenBank/DDBJ whole genome shotgun (WGS) entry which is preliminary data.</text>
</comment>
<dbReference type="Pfam" id="PF12724">
    <property type="entry name" value="Flavodoxin_5"/>
    <property type="match status" value="1"/>
</dbReference>
<dbReference type="GO" id="GO:0010181">
    <property type="term" value="F:FMN binding"/>
    <property type="evidence" value="ECO:0007669"/>
    <property type="project" value="TreeGrafter"/>
</dbReference>
<feature type="domain" description="Flavodoxin" evidence="1">
    <location>
        <begin position="5"/>
        <end position="137"/>
    </location>
</feature>